<evidence type="ECO:0000313" key="2">
    <source>
        <dbReference type="Proteomes" id="UP000621510"/>
    </source>
</evidence>
<accession>A0ABS1PG79</accession>
<organism evidence="1 2">
    <name type="scientific">Streptomyces endocoffeicus</name>
    <dbReference type="NCBI Taxonomy" id="2898945"/>
    <lineage>
        <taxon>Bacteria</taxon>
        <taxon>Bacillati</taxon>
        <taxon>Actinomycetota</taxon>
        <taxon>Actinomycetes</taxon>
        <taxon>Kitasatosporales</taxon>
        <taxon>Streptomycetaceae</taxon>
        <taxon>Streptomyces</taxon>
    </lineage>
</organism>
<dbReference type="RefSeq" id="WP_201847210.1">
    <property type="nucleotide sequence ID" value="NZ_JAERRG010000001.1"/>
</dbReference>
<keyword evidence="2" id="KW-1185">Reference proteome</keyword>
<evidence type="ECO:0000313" key="1">
    <source>
        <dbReference type="EMBL" id="MBL1111395.1"/>
    </source>
</evidence>
<proteinExistence type="predicted"/>
<name>A0ABS1PG79_9ACTN</name>
<comment type="caution">
    <text evidence="1">The sequence shown here is derived from an EMBL/GenBank/DDBJ whole genome shotgun (WGS) entry which is preliminary data.</text>
</comment>
<protein>
    <submittedName>
        <fullName evidence="1">Uncharacterized protein</fullName>
    </submittedName>
</protein>
<dbReference type="Proteomes" id="UP000621510">
    <property type="component" value="Unassembled WGS sequence"/>
</dbReference>
<gene>
    <name evidence="1" type="ORF">JK364_03060</name>
</gene>
<sequence length="119" mass="12544">MRVETREDVLLPGLNLEVRQLVACGGNMVVDAATCGLPAARFCPTSRTFYDRKRNEGKSDWESVTPVSGSGRLVIVPGGCAFVGADDGEETRAKDAAARGSMSCLPKSINAPRYPVAAG</sequence>
<dbReference type="EMBL" id="JAERRG010000001">
    <property type="protein sequence ID" value="MBL1111395.1"/>
    <property type="molecule type" value="Genomic_DNA"/>
</dbReference>
<reference evidence="1 2" key="1">
    <citation type="submission" date="2021-01" db="EMBL/GenBank/DDBJ databases">
        <title>WGS of actinomycetes isolated from Thailand.</title>
        <authorList>
            <person name="Thawai C."/>
        </authorList>
    </citation>
    <scope>NUCLEOTIDE SEQUENCE [LARGE SCALE GENOMIC DNA]</scope>
    <source>
        <strain evidence="1 2">CA3R110</strain>
    </source>
</reference>